<sequence>MRTTTRTLTTALLAAPLVAGAALSATAAPPDSSRYVESGAYAAAYGTLVGQVDGLDGNVHLVDVSAQVGRQYTDVYAYIDSYACDGGVTDPWSEEGWESCTDVEDAMLFLADLGDASVWIDRRGGSATVEAELAVGRWECEMYEDYEECYLVETEETMSVDLALTALTKKAATYRATESYRDPVSGFFYKGMRTESTRQAAVEGTVGGASFDHAEGYLGTFSFREMTRQR</sequence>
<proteinExistence type="predicted"/>
<dbReference type="RefSeq" id="WP_181409606.1">
    <property type="nucleotide sequence ID" value="NZ_JBHMAX010000022.1"/>
</dbReference>
<feature type="signal peptide" evidence="1">
    <location>
        <begin position="1"/>
        <end position="27"/>
    </location>
</feature>
<evidence type="ECO:0000313" key="2">
    <source>
        <dbReference type="EMBL" id="MFB9732805.1"/>
    </source>
</evidence>
<keyword evidence="3" id="KW-1185">Reference proteome</keyword>
<keyword evidence="1" id="KW-0732">Signal</keyword>
<protein>
    <submittedName>
        <fullName evidence="2">Uncharacterized protein</fullName>
    </submittedName>
</protein>
<evidence type="ECO:0000313" key="3">
    <source>
        <dbReference type="Proteomes" id="UP001589613"/>
    </source>
</evidence>
<gene>
    <name evidence="2" type="ORF">ACFFN0_12200</name>
</gene>
<dbReference type="Proteomes" id="UP001589613">
    <property type="component" value="Unassembled WGS sequence"/>
</dbReference>
<accession>A0ABV5V4T4</accession>
<feature type="chain" id="PRO_5047419865" evidence="1">
    <location>
        <begin position="28"/>
        <end position="230"/>
    </location>
</feature>
<comment type="caution">
    <text evidence="2">The sequence shown here is derived from an EMBL/GenBank/DDBJ whole genome shotgun (WGS) entry which is preliminary data.</text>
</comment>
<reference evidence="2 3" key="1">
    <citation type="submission" date="2024-09" db="EMBL/GenBank/DDBJ databases">
        <authorList>
            <person name="Sun Q."/>
            <person name="Mori K."/>
        </authorList>
    </citation>
    <scope>NUCLEOTIDE SEQUENCE [LARGE SCALE GENOMIC DNA]</scope>
    <source>
        <strain evidence="2 3">JCM 12763</strain>
    </source>
</reference>
<organism evidence="2 3">
    <name type="scientific">Ornithinimicrobium kibberense</name>
    <dbReference type="NCBI Taxonomy" id="282060"/>
    <lineage>
        <taxon>Bacteria</taxon>
        <taxon>Bacillati</taxon>
        <taxon>Actinomycetota</taxon>
        <taxon>Actinomycetes</taxon>
        <taxon>Micrococcales</taxon>
        <taxon>Ornithinimicrobiaceae</taxon>
        <taxon>Ornithinimicrobium</taxon>
    </lineage>
</organism>
<evidence type="ECO:0000256" key="1">
    <source>
        <dbReference type="SAM" id="SignalP"/>
    </source>
</evidence>
<name>A0ABV5V4T4_9MICO</name>
<dbReference type="EMBL" id="JBHMAX010000022">
    <property type="protein sequence ID" value="MFB9732805.1"/>
    <property type="molecule type" value="Genomic_DNA"/>
</dbReference>